<accession>A0A553NU41</accession>
<organism evidence="3 4">
    <name type="scientific">Tigriopus californicus</name>
    <name type="common">Marine copepod</name>
    <dbReference type="NCBI Taxonomy" id="6832"/>
    <lineage>
        <taxon>Eukaryota</taxon>
        <taxon>Metazoa</taxon>
        <taxon>Ecdysozoa</taxon>
        <taxon>Arthropoda</taxon>
        <taxon>Crustacea</taxon>
        <taxon>Multicrustacea</taxon>
        <taxon>Hexanauplia</taxon>
        <taxon>Copepoda</taxon>
        <taxon>Harpacticoida</taxon>
        <taxon>Harpacticidae</taxon>
        <taxon>Tigriopus</taxon>
    </lineage>
</organism>
<dbReference type="AlphaFoldDB" id="A0A553NU41"/>
<feature type="region of interest" description="Disordered" evidence="1">
    <location>
        <begin position="87"/>
        <end position="138"/>
    </location>
</feature>
<reference evidence="3 4" key="1">
    <citation type="journal article" date="2018" name="Nat. Ecol. Evol.">
        <title>Genomic signatures of mitonuclear coevolution across populations of Tigriopus californicus.</title>
        <authorList>
            <person name="Barreto F.S."/>
            <person name="Watson E.T."/>
            <person name="Lima T.G."/>
            <person name="Willett C.S."/>
            <person name="Edmands S."/>
            <person name="Li W."/>
            <person name="Burton R.S."/>
        </authorList>
    </citation>
    <scope>NUCLEOTIDE SEQUENCE [LARGE SCALE GENOMIC DNA]</scope>
    <source>
        <strain evidence="3 4">San Diego</strain>
    </source>
</reference>
<proteinExistence type="predicted"/>
<feature type="region of interest" description="Disordered" evidence="1">
    <location>
        <begin position="285"/>
        <end position="312"/>
    </location>
</feature>
<dbReference type="STRING" id="6832.A0A553NU41"/>
<feature type="region of interest" description="Disordered" evidence="1">
    <location>
        <begin position="326"/>
        <end position="355"/>
    </location>
</feature>
<dbReference type="EMBL" id="VCGU01000010">
    <property type="protein sequence ID" value="TRY68955.1"/>
    <property type="molecule type" value="Genomic_DNA"/>
</dbReference>
<feature type="compositionally biased region" description="Pro residues" evidence="1">
    <location>
        <begin position="289"/>
        <end position="305"/>
    </location>
</feature>
<evidence type="ECO:0000313" key="3">
    <source>
        <dbReference type="EMBL" id="TRY68955.1"/>
    </source>
</evidence>
<dbReference type="GO" id="GO:0043162">
    <property type="term" value="P:ubiquitin-dependent protein catabolic process via the multivesicular body sorting pathway"/>
    <property type="evidence" value="ECO:0007669"/>
    <property type="project" value="InterPro"/>
</dbReference>
<dbReference type="PROSITE" id="PS50030">
    <property type="entry name" value="UBA"/>
    <property type="match status" value="1"/>
</dbReference>
<dbReference type="OrthoDB" id="2018023at2759"/>
<comment type="caution">
    <text evidence="3">The sequence shown here is derived from an EMBL/GenBank/DDBJ whole genome shotgun (WGS) entry which is preliminary data.</text>
</comment>
<dbReference type="InterPro" id="IPR038870">
    <property type="entry name" value="UBAP1"/>
</dbReference>
<evidence type="ECO:0000259" key="2">
    <source>
        <dbReference type="PROSITE" id="PS50030"/>
    </source>
</evidence>
<dbReference type="PANTHER" id="PTHR15960">
    <property type="entry name" value="LD44032P"/>
    <property type="match status" value="1"/>
</dbReference>
<sequence>MAQSAHFRDLETDLDALGFHPLAHVPFQLHPALRAAHSDQLERRVAATLQDPSLSQLEADLAGGLWDYDPSLEHQVLDTLRQRADQEQQRVTRQAQQWHDYQAQKQRDQAERQASVTQAQAQAENQAASQAESTTQLEGQLDPEVQLTNGHQTGAGSTAIEVVEPERPGLNVAPPVGSVAGPPVGPWPRPVQPINFSEFEAESDPFESLALKSMNDYQELAAVLQTSTQLTPSAQSVASGPAHPPASYARPFNPPTATGVFPRATFPTPPDFFNYFPPAQPSPTYFPSRLPPYRPAPAPAPPPGAEPTVKNSQSFGDILNEIKKEAQADVRKKSSQTPPPRPANVPGSTSKLTDWIPWPDLDGTPCRPSPAEDPLALISDPDQRRLCQQIHDMGFPLARVARVCAALKDKTGQNIINFCLLVDKFIGESGLPEEEVEYVLHLKSAEETKVRPHLKAFRSLKELGFSSKDIHHALVECDTDHDKALEKLLKT</sequence>
<dbReference type="GO" id="GO:0043130">
    <property type="term" value="F:ubiquitin binding"/>
    <property type="evidence" value="ECO:0007669"/>
    <property type="project" value="InterPro"/>
</dbReference>
<dbReference type="Gene3D" id="1.20.120.1920">
    <property type="entry name" value="UBAP1 SOUBA domain"/>
    <property type="match status" value="1"/>
</dbReference>
<dbReference type="PANTHER" id="PTHR15960:SF5">
    <property type="entry name" value="LD44032P"/>
    <property type="match status" value="1"/>
</dbReference>
<evidence type="ECO:0000313" key="4">
    <source>
        <dbReference type="Proteomes" id="UP000318571"/>
    </source>
</evidence>
<feature type="compositionally biased region" description="Low complexity" evidence="1">
    <location>
        <begin position="118"/>
        <end position="133"/>
    </location>
</feature>
<gene>
    <name evidence="3" type="ORF">TCAL_12899</name>
</gene>
<dbReference type="InterPro" id="IPR042575">
    <property type="entry name" value="UBAP1_C"/>
</dbReference>
<keyword evidence="4" id="KW-1185">Reference proteome</keyword>
<protein>
    <recommendedName>
        <fullName evidence="2">UBA domain-containing protein</fullName>
    </recommendedName>
</protein>
<feature type="domain" description="UBA" evidence="2">
    <location>
        <begin position="444"/>
        <end position="491"/>
    </location>
</feature>
<dbReference type="GO" id="GO:0000813">
    <property type="term" value="C:ESCRT I complex"/>
    <property type="evidence" value="ECO:0007669"/>
    <property type="project" value="InterPro"/>
</dbReference>
<dbReference type="InterPro" id="IPR015940">
    <property type="entry name" value="UBA"/>
</dbReference>
<dbReference type="CDD" id="cd14316">
    <property type="entry name" value="UBA2_UBAP1_like"/>
    <property type="match status" value="1"/>
</dbReference>
<evidence type="ECO:0000256" key="1">
    <source>
        <dbReference type="SAM" id="MobiDB-lite"/>
    </source>
</evidence>
<name>A0A553NU41_TIGCA</name>
<dbReference type="Proteomes" id="UP000318571">
    <property type="component" value="Chromosome 1"/>
</dbReference>